<dbReference type="Proteomes" id="UP000254968">
    <property type="component" value="Unassembled WGS sequence"/>
</dbReference>
<proteinExistence type="predicted"/>
<protein>
    <submittedName>
        <fullName evidence="2">Competence damage inducible protein CinA</fullName>
    </submittedName>
</protein>
<evidence type="ECO:0000313" key="2">
    <source>
        <dbReference type="EMBL" id="STX28077.1"/>
    </source>
</evidence>
<dbReference type="EMBL" id="UGNV01000001">
    <property type="protein sequence ID" value="STX28077.1"/>
    <property type="molecule type" value="Genomic_DNA"/>
</dbReference>
<dbReference type="InterPro" id="IPR036425">
    <property type="entry name" value="MoaB/Mog-like_dom_sf"/>
</dbReference>
<organism evidence="2 3">
    <name type="scientific">Legionella beliardensis</name>
    <dbReference type="NCBI Taxonomy" id="91822"/>
    <lineage>
        <taxon>Bacteria</taxon>
        <taxon>Pseudomonadati</taxon>
        <taxon>Pseudomonadota</taxon>
        <taxon>Gammaproteobacteria</taxon>
        <taxon>Legionellales</taxon>
        <taxon>Legionellaceae</taxon>
        <taxon>Legionella</taxon>
    </lineage>
</organism>
<dbReference type="SUPFAM" id="SSF53218">
    <property type="entry name" value="Molybdenum cofactor biosynthesis proteins"/>
    <property type="match status" value="1"/>
</dbReference>
<dbReference type="RefSeq" id="WP_115301852.1">
    <property type="nucleotide sequence ID" value="NZ_CAAAHO010000008.1"/>
</dbReference>
<dbReference type="Gene3D" id="3.40.980.10">
    <property type="entry name" value="MoaB/Mog-like domain"/>
    <property type="match status" value="1"/>
</dbReference>
<dbReference type="PANTHER" id="PTHR13939">
    <property type="entry name" value="NICOTINAMIDE-NUCLEOTIDE AMIDOHYDROLASE PNCC"/>
    <property type="match status" value="1"/>
</dbReference>
<sequence>MTIAFLATGDEIVQGDTLDTNSHHLAHALNSEGLGVGLHLSCSDDEAEIYQCIEFLAKQHQVIILIGGLGPTSDDRTRYALSRYLKNPLKEFPEALTHIQNRLNQTNLSLNTGNKQQAMFPATAVLLPNPNGTAMGCYVEHDNKLFIMLPGPPRECLPMFNQHVLPILQKTKHHTNQLLKWPLFGVAESEIAEAIDEALQGINCKTGYRLDTPYVECKVWAEPQLVATITEILQPIIKPHLLTNSGKKASEELIELVQQRQKPIVILDEVTGGLLQSLIQRPETYSLIKFHELNRALLHFHVCGLYEYWSKQPNKGQTSLAIFYSHNRFEGKETHVLPHRSPLVVYYAAELISSRLLHLINQLH</sequence>
<evidence type="ECO:0000313" key="3">
    <source>
        <dbReference type="Proteomes" id="UP000254968"/>
    </source>
</evidence>
<dbReference type="CDD" id="cd00885">
    <property type="entry name" value="cinA"/>
    <property type="match status" value="1"/>
</dbReference>
<dbReference type="OrthoDB" id="9801454at2"/>
<gene>
    <name evidence="2" type="primary">cinA_1</name>
    <name evidence="2" type="ORF">NCTC13315_00601</name>
</gene>
<dbReference type="PANTHER" id="PTHR13939:SF0">
    <property type="entry name" value="NMN AMIDOHYDROLASE-LIKE PROTEIN YFAY"/>
    <property type="match status" value="1"/>
</dbReference>
<evidence type="ECO:0000259" key="1">
    <source>
        <dbReference type="SMART" id="SM00852"/>
    </source>
</evidence>
<dbReference type="Pfam" id="PF00994">
    <property type="entry name" value="MoCF_biosynth"/>
    <property type="match status" value="1"/>
</dbReference>
<dbReference type="InterPro" id="IPR001453">
    <property type="entry name" value="MoaB/Mog_dom"/>
</dbReference>
<name>A0A378HYU5_9GAMM</name>
<accession>A0A378HYU5</accession>
<dbReference type="SMART" id="SM00852">
    <property type="entry name" value="MoCF_biosynth"/>
    <property type="match status" value="1"/>
</dbReference>
<keyword evidence="3" id="KW-1185">Reference proteome</keyword>
<dbReference type="AlphaFoldDB" id="A0A378HYU5"/>
<feature type="domain" description="MoaB/Mog" evidence="1">
    <location>
        <begin position="4"/>
        <end position="170"/>
    </location>
</feature>
<reference evidence="2 3" key="1">
    <citation type="submission" date="2018-06" db="EMBL/GenBank/DDBJ databases">
        <authorList>
            <consortium name="Pathogen Informatics"/>
            <person name="Doyle S."/>
        </authorList>
    </citation>
    <scope>NUCLEOTIDE SEQUENCE [LARGE SCALE GENOMIC DNA]</scope>
    <source>
        <strain evidence="2 3">NCTC13315</strain>
    </source>
</reference>
<dbReference type="InterPro" id="IPR050101">
    <property type="entry name" value="CinA"/>
</dbReference>